<sequence>MVRTTTIKPRAMLAALAGGSVLAAGVTGIVVGSVGQASAAEASTAYGVSAGGTDGLRAQPYVSSAGAVASDSLGSVRSKTGVVKAKGLSVKAGAGTASATVADVTVGGKSIGPVSTTCTDGKASAGRTGTVKLSDTLTVTYGSVSGGKATGATITLTGADGGSETALVAVVSCGAKPTNPPTHDPGPGKPVPGQPGPGQPTGGQHAPGKPAAGGKPGTRHGGAPTLKPAPAPQPKPGHQPVTG</sequence>
<feature type="compositionally biased region" description="Pro residues" evidence="1">
    <location>
        <begin position="227"/>
        <end position="237"/>
    </location>
</feature>
<protein>
    <submittedName>
        <fullName evidence="3">Uncharacterized protein</fullName>
    </submittedName>
</protein>
<feature type="chain" id="PRO_5039346581" evidence="2">
    <location>
        <begin position="24"/>
        <end position="243"/>
    </location>
</feature>
<reference evidence="3 4" key="1">
    <citation type="submission" date="2016-10" db="EMBL/GenBank/DDBJ databases">
        <authorList>
            <person name="de Groot N.N."/>
        </authorList>
    </citation>
    <scope>NUCLEOTIDE SEQUENCE [LARGE SCALE GENOMIC DNA]</scope>
    <source>
        <strain evidence="3 4">DSM 44637</strain>
    </source>
</reference>
<gene>
    <name evidence="3" type="ORF">SAMN05421854_110187</name>
</gene>
<proteinExistence type="predicted"/>
<evidence type="ECO:0000256" key="2">
    <source>
        <dbReference type="SAM" id="SignalP"/>
    </source>
</evidence>
<dbReference type="EMBL" id="FOWC01000010">
    <property type="protein sequence ID" value="SFQ30481.1"/>
    <property type="molecule type" value="Genomic_DNA"/>
</dbReference>
<keyword evidence="2" id="KW-0732">Signal</keyword>
<dbReference type="OrthoDB" id="3638742at2"/>
<feature type="compositionally biased region" description="Low complexity" evidence="1">
    <location>
        <begin position="202"/>
        <end position="213"/>
    </location>
</feature>
<name>A0A1I5XEU5_9PSEU</name>
<evidence type="ECO:0000313" key="3">
    <source>
        <dbReference type="EMBL" id="SFQ30481.1"/>
    </source>
</evidence>
<dbReference type="Proteomes" id="UP000199137">
    <property type="component" value="Unassembled WGS sequence"/>
</dbReference>
<evidence type="ECO:0000256" key="1">
    <source>
        <dbReference type="SAM" id="MobiDB-lite"/>
    </source>
</evidence>
<accession>A0A1I5XEU5</accession>
<dbReference type="STRING" id="112413.SAMN05421854_110187"/>
<dbReference type="AlphaFoldDB" id="A0A1I5XEU5"/>
<feature type="signal peptide" evidence="2">
    <location>
        <begin position="1"/>
        <end position="23"/>
    </location>
</feature>
<feature type="compositionally biased region" description="Pro residues" evidence="1">
    <location>
        <begin position="178"/>
        <end position="198"/>
    </location>
</feature>
<feature type="region of interest" description="Disordered" evidence="1">
    <location>
        <begin position="174"/>
        <end position="243"/>
    </location>
</feature>
<evidence type="ECO:0000313" key="4">
    <source>
        <dbReference type="Proteomes" id="UP000199137"/>
    </source>
</evidence>
<dbReference type="RefSeq" id="WP_093575724.1">
    <property type="nucleotide sequence ID" value="NZ_FOWC01000010.1"/>
</dbReference>
<organism evidence="3 4">
    <name type="scientific">Amycolatopsis rubida</name>
    <dbReference type="NCBI Taxonomy" id="112413"/>
    <lineage>
        <taxon>Bacteria</taxon>
        <taxon>Bacillati</taxon>
        <taxon>Actinomycetota</taxon>
        <taxon>Actinomycetes</taxon>
        <taxon>Pseudonocardiales</taxon>
        <taxon>Pseudonocardiaceae</taxon>
        <taxon>Amycolatopsis</taxon>
    </lineage>
</organism>